<dbReference type="Pfam" id="PF01554">
    <property type="entry name" value="MatE"/>
    <property type="match status" value="2"/>
</dbReference>
<dbReference type="EMBL" id="JANBPU010000501">
    <property type="protein sequence ID" value="KAJ1910993.1"/>
    <property type="molecule type" value="Genomic_DNA"/>
</dbReference>
<dbReference type="CDD" id="cd13132">
    <property type="entry name" value="MATE_eukaryotic"/>
    <property type="match status" value="1"/>
</dbReference>
<reference evidence="8" key="1">
    <citation type="submission" date="2022-07" db="EMBL/GenBank/DDBJ databases">
        <title>Phylogenomic reconstructions and comparative analyses of Kickxellomycotina fungi.</title>
        <authorList>
            <person name="Reynolds N.K."/>
            <person name="Stajich J.E."/>
            <person name="Barry K."/>
            <person name="Grigoriev I.V."/>
            <person name="Crous P."/>
            <person name="Smith M.E."/>
        </authorList>
    </citation>
    <scope>NUCLEOTIDE SEQUENCE</scope>
    <source>
        <strain evidence="8">NBRC 100468</strain>
    </source>
</reference>
<feature type="transmembrane region" description="Helical" evidence="7">
    <location>
        <begin position="464"/>
        <end position="486"/>
    </location>
</feature>
<dbReference type="GO" id="GO:0016020">
    <property type="term" value="C:membrane"/>
    <property type="evidence" value="ECO:0007669"/>
    <property type="project" value="UniProtKB-SubCell"/>
</dbReference>
<comment type="similarity">
    <text evidence="2">Belongs to the multi antimicrobial extrusion (MATE) (TC 2.A.66.1) family.</text>
</comment>
<evidence type="ECO:0000256" key="7">
    <source>
        <dbReference type="SAM" id="Phobius"/>
    </source>
</evidence>
<evidence type="ECO:0000256" key="6">
    <source>
        <dbReference type="SAM" id="MobiDB-lite"/>
    </source>
</evidence>
<comment type="caution">
    <text evidence="8">The sequence shown here is derived from an EMBL/GenBank/DDBJ whole genome shotgun (WGS) entry which is preliminary data.</text>
</comment>
<dbReference type="InterPro" id="IPR002528">
    <property type="entry name" value="MATE_fam"/>
</dbReference>
<dbReference type="GO" id="GO:0015297">
    <property type="term" value="F:antiporter activity"/>
    <property type="evidence" value="ECO:0007669"/>
    <property type="project" value="InterPro"/>
</dbReference>
<comment type="subcellular location">
    <subcellularLocation>
        <location evidence="1">Membrane</location>
        <topology evidence="1">Multi-pass membrane protein</topology>
    </subcellularLocation>
</comment>
<proteinExistence type="inferred from homology"/>
<evidence type="ECO:0000256" key="1">
    <source>
        <dbReference type="ARBA" id="ARBA00004141"/>
    </source>
</evidence>
<organism evidence="8 9">
    <name type="scientific">Mycoemilia scoparia</name>
    <dbReference type="NCBI Taxonomy" id="417184"/>
    <lineage>
        <taxon>Eukaryota</taxon>
        <taxon>Fungi</taxon>
        <taxon>Fungi incertae sedis</taxon>
        <taxon>Zoopagomycota</taxon>
        <taxon>Kickxellomycotina</taxon>
        <taxon>Kickxellomycetes</taxon>
        <taxon>Kickxellales</taxon>
        <taxon>Kickxellaceae</taxon>
        <taxon>Mycoemilia</taxon>
    </lineage>
</organism>
<feature type="transmembrane region" description="Helical" evidence="7">
    <location>
        <begin position="272"/>
        <end position="295"/>
    </location>
</feature>
<dbReference type="GO" id="GO:0042910">
    <property type="term" value="F:xenobiotic transmembrane transporter activity"/>
    <property type="evidence" value="ECO:0007669"/>
    <property type="project" value="InterPro"/>
</dbReference>
<protein>
    <submittedName>
        <fullName evidence="8">Ethionine resistance protein</fullName>
    </submittedName>
</protein>
<evidence type="ECO:0000256" key="5">
    <source>
        <dbReference type="ARBA" id="ARBA00023136"/>
    </source>
</evidence>
<evidence type="ECO:0000313" key="9">
    <source>
        <dbReference type="Proteomes" id="UP001150538"/>
    </source>
</evidence>
<dbReference type="OrthoDB" id="2126698at2759"/>
<keyword evidence="5 7" id="KW-0472">Membrane</keyword>
<dbReference type="NCBIfam" id="TIGR00797">
    <property type="entry name" value="matE"/>
    <property type="match status" value="1"/>
</dbReference>
<gene>
    <name evidence="8" type="primary">ERC1_5</name>
    <name evidence="8" type="ORF">H4219_006077</name>
</gene>
<dbReference type="AlphaFoldDB" id="A0A9W7ZUQ7"/>
<dbReference type="Proteomes" id="UP001150538">
    <property type="component" value="Unassembled WGS sequence"/>
</dbReference>
<accession>A0A9W7ZUQ7</accession>
<feature type="transmembrane region" description="Helical" evidence="7">
    <location>
        <begin position="138"/>
        <end position="163"/>
    </location>
</feature>
<dbReference type="InterPro" id="IPR045069">
    <property type="entry name" value="MATE_euk"/>
</dbReference>
<feature type="transmembrane region" description="Helical" evidence="7">
    <location>
        <begin position="175"/>
        <end position="193"/>
    </location>
</feature>
<evidence type="ECO:0000256" key="3">
    <source>
        <dbReference type="ARBA" id="ARBA00022692"/>
    </source>
</evidence>
<feature type="transmembrane region" description="Helical" evidence="7">
    <location>
        <begin position="92"/>
        <end position="118"/>
    </location>
</feature>
<feature type="transmembrane region" description="Helical" evidence="7">
    <location>
        <begin position="430"/>
        <end position="452"/>
    </location>
</feature>
<evidence type="ECO:0000256" key="4">
    <source>
        <dbReference type="ARBA" id="ARBA00022989"/>
    </source>
</evidence>
<dbReference type="GO" id="GO:1990961">
    <property type="term" value="P:xenobiotic detoxification by transmembrane export across the plasma membrane"/>
    <property type="evidence" value="ECO:0007669"/>
    <property type="project" value="InterPro"/>
</dbReference>
<keyword evidence="3 7" id="KW-0812">Transmembrane</keyword>
<keyword evidence="9" id="KW-1185">Reference proteome</keyword>
<feature type="transmembrane region" description="Helical" evidence="7">
    <location>
        <begin position="498"/>
        <end position="522"/>
    </location>
</feature>
<feature type="region of interest" description="Disordered" evidence="6">
    <location>
        <begin position="535"/>
        <end position="560"/>
    </location>
</feature>
<feature type="transmembrane region" description="Helical" evidence="7">
    <location>
        <begin position="316"/>
        <end position="334"/>
    </location>
</feature>
<sequence>MASTSGDGSGSGSGSGNSQKNSPSTNRNSERIMSSQVTLNESSPLLSTNIKPSASSSSLSKQTLATSGLQDEEAEFTNPTQFWSKVRAESQWIISSSLSMAAAYLIQFSFAFVSVLTLGHLGAKQLGAGTLAYTTINVIMYAPTIGYACALDTFCTTAFTASSDKRLVGFHMQRGIFATLVHFIIVAPVLWNIEWALLLINQDPEIARLCGQFMKVFIFSTLPWMLFECLKRFIQAQGDMKTSTKILFFIAPLHVVVTYVLVWSGWFGMGFLGAALASCITNWTMFLALFGYICHSDARQAWGGFDWRFIRGISEFYKLAIPSIAMICCDWWAFELLSLEASYLGSDALATQSIIINTICLFFQVPAGIGIAVSTRVGHMLGAGRSKSANLSARVGLTISAIVGVASYIMYLCITPFWAKLYTSDPKILAMFVTAFPIASLTQIFDTINSVNMAVMRATGRQRLASAISLPSYYVLMFPLGVYLAFCKPFEWSVSGLWVGMNIGLSIVTIAQFLFILGYLDWDFEVIACLKRLQKSGPDGDSQQRRENQDPIITIESPQD</sequence>
<name>A0A9W7ZUQ7_9FUNG</name>
<feature type="transmembrane region" description="Helical" evidence="7">
    <location>
        <begin position="213"/>
        <end position="234"/>
    </location>
</feature>
<evidence type="ECO:0000256" key="2">
    <source>
        <dbReference type="ARBA" id="ARBA00010199"/>
    </source>
</evidence>
<evidence type="ECO:0000313" key="8">
    <source>
        <dbReference type="EMBL" id="KAJ1910993.1"/>
    </source>
</evidence>
<feature type="transmembrane region" description="Helical" evidence="7">
    <location>
        <begin position="246"/>
        <end position="266"/>
    </location>
</feature>
<feature type="transmembrane region" description="Helical" evidence="7">
    <location>
        <begin position="354"/>
        <end position="374"/>
    </location>
</feature>
<feature type="compositionally biased region" description="Polar residues" evidence="6">
    <location>
        <begin position="25"/>
        <end position="52"/>
    </location>
</feature>
<dbReference type="PANTHER" id="PTHR11206">
    <property type="entry name" value="MULTIDRUG RESISTANCE PROTEIN"/>
    <property type="match status" value="1"/>
</dbReference>
<feature type="transmembrane region" description="Helical" evidence="7">
    <location>
        <begin position="395"/>
        <end position="418"/>
    </location>
</feature>
<keyword evidence="4 7" id="KW-1133">Transmembrane helix</keyword>
<feature type="region of interest" description="Disordered" evidence="6">
    <location>
        <begin position="1"/>
        <end position="71"/>
    </location>
</feature>
<feature type="compositionally biased region" description="Low complexity" evidence="6">
    <location>
        <begin position="53"/>
        <end position="67"/>
    </location>
</feature>